<name>A0A8J6PC20_9FIRM</name>
<protein>
    <submittedName>
        <fullName evidence="2">Beta-galactosidase</fullName>
    </submittedName>
</protein>
<reference evidence="2" key="1">
    <citation type="submission" date="2020-08" db="EMBL/GenBank/DDBJ databases">
        <title>Genome public.</title>
        <authorList>
            <person name="Liu C."/>
            <person name="Sun Q."/>
        </authorList>
    </citation>
    <scope>NUCLEOTIDE SEQUENCE</scope>
    <source>
        <strain evidence="2">NSJ-15</strain>
    </source>
</reference>
<dbReference type="RefSeq" id="WP_187536125.1">
    <property type="nucleotide sequence ID" value="NZ_JACRTL010000001.1"/>
</dbReference>
<accession>A0A8J6PC20</accession>
<gene>
    <name evidence="2" type="ORF">H8702_00665</name>
</gene>
<dbReference type="GO" id="GO:0004565">
    <property type="term" value="F:beta-galactosidase activity"/>
    <property type="evidence" value="ECO:0007669"/>
    <property type="project" value="InterPro"/>
</dbReference>
<feature type="domain" description="Beta-galactosidase trimerisation" evidence="1">
    <location>
        <begin position="384"/>
        <end position="481"/>
    </location>
</feature>
<keyword evidence="3" id="KW-1185">Reference proteome</keyword>
<dbReference type="Gene3D" id="3.20.20.80">
    <property type="entry name" value="Glycosidases"/>
    <property type="match status" value="1"/>
</dbReference>
<proteinExistence type="predicted"/>
<dbReference type="CDD" id="cd03143">
    <property type="entry name" value="A4_beta-galactosidase_middle_domain"/>
    <property type="match status" value="1"/>
</dbReference>
<dbReference type="InterPro" id="IPR029062">
    <property type="entry name" value="Class_I_gatase-like"/>
</dbReference>
<dbReference type="InterPro" id="IPR013738">
    <property type="entry name" value="Beta_galactosidase_Trimer"/>
</dbReference>
<comment type="caution">
    <text evidence="2">The sequence shown here is derived from an EMBL/GenBank/DDBJ whole genome shotgun (WGS) entry which is preliminary data.</text>
</comment>
<evidence type="ECO:0000259" key="1">
    <source>
        <dbReference type="Pfam" id="PF08532"/>
    </source>
</evidence>
<dbReference type="GO" id="GO:0005975">
    <property type="term" value="P:carbohydrate metabolic process"/>
    <property type="evidence" value="ECO:0007669"/>
    <property type="project" value="InterPro"/>
</dbReference>
<evidence type="ECO:0000313" key="2">
    <source>
        <dbReference type="EMBL" id="MBC8609631.1"/>
    </source>
</evidence>
<sequence length="710" mass="81245">MPNQKWYQTTYRWCQTNLTEIDAEICDIEFWKQYWEENQIQGIIVNAGGIVAYYPSKYPLQYRSKYLKGGDLVKTFTDAAREKGIRVLARMDINRATKEFAEAHPQWFAQDKNGELYSAGGRYFSCVNSGYYKEYIPMLLQEIIETYRPDGITDNSWQGTSAKQICYCENCRKKFKEDTGLDLPEKPDWNDKAYKVWIKWSFQSRLDNWDLFNEVTKKYGGEDCLWLGMVNANPVASHCALYDIKEVGERSALIMTDHQSRDTLNGLEQNSLNGMLLHAISGWDVVIPESMANYVRGVQTFRRASNPKLETQKWIQEGIAGGISPWVHYVGGLQEDRRQYDNCKDIMKWHLENEEYLYHRTPISQVGLVWSQLNVNFYGKDNSQLRCAEPWRGFTRALTRARIPGIPIHADHISRYASQLSVMVLPELASMTDDQVEAVENFVKQGGSMVYTGATGMLDEWGDPRKTFPLDELFGIKRRTKAPIEELKTAATEDWEQFSLHNYLRLKAPGHQILQGFENTDILPFGGQYYEVESDNLQTVATLVPAFPIYPPEISFMDPDKTDSGLPMILCGDTGYGGKVVYFAGDIDRRYCQYSMGDHGDLIAQAVRYALQGKETLKVNGKGYLDCRLYRQEKRFVLHTVNLSGANQFPGLLEEEYTVGPFEVSVKAEDFSAKQAMLKCSGKTVPVSYADGWITFLVDHIDSQELIVIE</sequence>
<dbReference type="AlphaFoldDB" id="A0A8J6PC20"/>
<dbReference type="Pfam" id="PF14871">
    <property type="entry name" value="GHL6"/>
    <property type="match status" value="1"/>
</dbReference>
<evidence type="ECO:0000313" key="3">
    <source>
        <dbReference type="Proteomes" id="UP000632659"/>
    </source>
</evidence>
<dbReference type="InterPro" id="IPR017853">
    <property type="entry name" value="GH"/>
</dbReference>
<dbReference type="InterPro" id="IPR028212">
    <property type="entry name" value="GHL6"/>
</dbReference>
<organism evidence="2 3">
    <name type="scientific">Massiliimalia timonensis</name>
    <dbReference type="NCBI Taxonomy" id="1987501"/>
    <lineage>
        <taxon>Bacteria</taxon>
        <taxon>Bacillati</taxon>
        <taxon>Bacillota</taxon>
        <taxon>Clostridia</taxon>
        <taxon>Eubacteriales</taxon>
        <taxon>Oscillospiraceae</taxon>
        <taxon>Massiliimalia</taxon>
    </lineage>
</organism>
<dbReference type="Pfam" id="PF08532">
    <property type="entry name" value="Glyco_hydro_42M"/>
    <property type="match status" value="1"/>
</dbReference>
<dbReference type="SUPFAM" id="SSF51445">
    <property type="entry name" value="(Trans)glycosidases"/>
    <property type="match status" value="1"/>
</dbReference>
<dbReference type="Gene3D" id="3.40.50.880">
    <property type="match status" value="1"/>
</dbReference>
<dbReference type="Proteomes" id="UP000632659">
    <property type="component" value="Unassembled WGS sequence"/>
</dbReference>
<dbReference type="SUPFAM" id="SSF52317">
    <property type="entry name" value="Class I glutamine amidotransferase-like"/>
    <property type="match status" value="1"/>
</dbReference>
<dbReference type="EMBL" id="JACRTL010000001">
    <property type="protein sequence ID" value="MBC8609631.1"/>
    <property type="molecule type" value="Genomic_DNA"/>
</dbReference>